<protein>
    <submittedName>
        <fullName evidence="1">Uncharacterized protein</fullName>
    </submittedName>
</protein>
<evidence type="ECO:0000313" key="2">
    <source>
        <dbReference type="Proteomes" id="UP001334084"/>
    </source>
</evidence>
<dbReference type="EMBL" id="CP142731">
    <property type="protein sequence ID" value="WUR03925.1"/>
    <property type="molecule type" value="Genomic_DNA"/>
</dbReference>
<keyword evidence="2" id="KW-1185">Reference proteome</keyword>
<organism evidence="1 2">
    <name type="scientific">Vairimorpha necatrix</name>
    <dbReference type="NCBI Taxonomy" id="6039"/>
    <lineage>
        <taxon>Eukaryota</taxon>
        <taxon>Fungi</taxon>
        <taxon>Fungi incertae sedis</taxon>
        <taxon>Microsporidia</taxon>
        <taxon>Nosematidae</taxon>
        <taxon>Vairimorpha</taxon>
    </lineage>
</organism>
<name>A0AAX4JD81_9MICR</name>
<reference evidence="1" key="1">
    <citation type="journal article" date="2024" name="BMC Genomics">
        <title>Functional annotation of a divergent genome using sequence and structure-based similarity.</title>
        <authorList>
            <person name="Svedberg D."/>
            <person name="Winiger R.R."/>
            <person name="Berg A."/>
            <person name="Sharma H."/>
            <person name="Tellgren-Roth C."/>
            <person name="Debrunner-Vossbrinck B.A."/>
            <person name="Vossbrinck C.R."/>
            <person name="Barandun J."/>
        </authorList>
    </citation>
    <scope>NUCLEOTIDE SEQUENCE</scope>
    <source>
        <strain evidence="1">Illinois isolate</strain>
    </source>
</reference>
<gene>
    <name evidence="1" type="ORF">VNE69_06238</name>
</gene>
<evidence type="ECO:0000313" key="1">
    <source>
        <dbReference type="EMBL" id="WUR03925.1"/>
    </source>
</evidence>
<dbReference type="KEGG" id="vnx:VNE69_06238"/>
<proteinExistence type="predicted"/>
<sequence>MEAKTKILKYLEIINHSSISLDYISKLNKISDVYDIETISIFYYSYRQITEDLKINNKSSVSINYVLARNFILLEKINNKFFVQILLDNEDIMELPDNLELRLVELINTSHLDAHLFKYINLHRNKLKISEKTIKHIFNNPSFFMKYLDSDVKVIRQILLKNRDQKYKQDLIKYIETQGCINNIILYNCIVSKEYKIQYINNINVNELKNNVCYNHLMAYLEKCKILQKYLISKEDLDVMLKYPEYCDIMDLMNIIKHDVYKEEILLIYLINKKNISSYELEKIINELGEDNHYIKEYCKVNKKIENKRKKIKTNDYNTGSETSKKLEASYRDLNDKMTECIGMQENKQTSTNFFCKETNFINTKNMTHITNDQKSNNIDRNTQNLDQNYKDQTIIYPNKINDFSINKVITTDMSFNDILANDSSLNLTEVNSFLDSLFNTYDFKYNYNIIIGILKKYEKPVTSKIQEYLMKILEEGFFEECYFDMIRNLYNRLLKYCTNTKTRKNNDMILIGLSKYCKYFNKEVSLGNVKNNKKK</sequence>
<dbReference type="Proteomes" id="UP001334084">
    <property type="component" value="Chromosome 6"/>
</dbReference>
<accession>A0AAX4JD81</accession>
<dbReference type="GeneID" id="90541735"/>
<dbReference type="RefSeq" id="XP_065330070.1">
    <property type="nucleotide sequence ID" value="XM_065473998.1"/>
</dbReference>
<dbReference type="AlphaFoldDB" id="A0AAX4JD81"/>